<evidence type="ECO:0000313" key="2">
    <source>
        <dbReference type="EMBL" id="EAU91737.2"/>
    </source>
</evidence>
<feature type="region of interest" description="Disordered" evidence="1">
    <location>
        <begin position="131"/>
        <end position="168"/>
    </location>
</feature>
<dbReference type="KEGG" id="cci:CC1G_04505"/>
<feature type="compositionally biased region" description="Basic and acidic residues" evidence="1">
    <location>
        <begin position="143"/>
        <end position="157"/>
    </location>
</feature>
<evidence type="ECO:0000313" key="3">
    <source>
        <dbReference type="Proteomes" id="UP000001861"/>
    </source>
</evidence>
<dbReference type="Proteomes" id="UP000001861">
    <property type="component" value="Unassembled WGS sequence"/>
</dbReference>
<protein>
    <submittedName>
        <fullName evidence="2">Uncharacterized protein</fullName>
    </submittedName>
</protein>
<comment type="caution">
    <text evidence="2">The sequence shown here is derived from an EMBL/GenBank/DDBJ whole genome shotgun (WGS) entry which is preliminary data.</text>
</comment>
<dbReference type="HOGENOM" id="CLU_1065644_0_0_1"/>
<accession>A8N5C7</accession>
<organism evidence="2 3">
    <name type="scientific">Coprinopsis cinerea (strain Okayama-7 / 130 / ATCC MYA-4618 / FGSC 9003)</name>
    <name type="common">Inky cap fungus</name>
    <name type="synonym">Hormographiella aspergillata</name>
    <dbReference type="NCBI Taxonomy" id="240176"/>
    <lineage>
        <taxon>Eukaryota</taxon>
        <taxon>Fungi</taxon>
        <taxon>Dikarya</taxon>
        <taxon>Basidiomycota</taxon>
        <taxon>Agaricomycotina</taxon>
        <taxon>Agaricomycetes</taxon>
        <taxon>Agaricomycetidae</taxon>
        <taxon>Agaricales</taxon>
        <taxon>Agaricineae</taxon>
        <taxon>Psathyrellaceae</taxon>
        <taxon>Coprinopsis</taxon>
    </lineage>
</organism>
<evidence type="ECO:0000256" key="1">
    <source>
        <dbReference type="SAM" id="MobiDB-lite"/>
    </source>
</evidence>
<dbReference type="InParanoid" id="A8N5C7"/>
<proteinExistence type="predicted"/>
<dbReference type="AlphaFoldDB" id="A8N5C7"/>
<sequence>MASLTVNPVSEGEMRRGYKSRATHLHLPLSPVGGFDAEFEDDFKDVDFDFPMSCSESAGCWPTDEHWESGSEPFTSDLKSVFEDWEDFDGGLEVTIDEDGAQVIHIPSDSRFYQPPTPPRPFHYQPYSETQKASTNQPLSRFPDTRFSDTPTREVRISSKRSRVANHQRQLSIPAPTKQGGLVDSQGTFLLLDTSFITNMTSTVNLSTLTTSWCSPQSTQQEKKTLPWIHGIEREADVPCSAIALSPTELLGEMNFTMIQA</sequence>
<gene>
    <name evidence="2" type="ORF">CC1G_04505</name>
</gene>
<dbReference type="VEuPathDB" id="FungiDB:CC1G_04505"/>
<dbReference type="GeneID" id="6006510"/>
<reference evidence="2 3" key="1">
    <citation type="journal article" date="2010" name="Proc. Natl. Acad. Sci. U.S.A.">
        <title>Insights into evolution of multicellular fungi from the assembled chromosomes of the mushroom Coprinopsis cinerea (Coprinus cinereus).</title>
        <authorList>
            <person name="Stajich J.E."/>
            <person name="Wilke S.K."/>
            <person name="Ahren D."/>
            <person name="Au C.H."/>
            <person name="Birren B.W."/>
            <person name="Borodovsky M."/>
            <person name="Burns C."/>
            <person name="Canback B."/>
            <person name="Casselton L.A."/>
            <person name="Cheng C.K."/>
            <person name="Deng J."/>
            <person name="Dietrich F.S."/>
            <person name="Fargo D.C."/>
            <person name="Farman M.L."/>
            <person name="Gathman A.C."/>
            <person name="Goldberg J."/>
            <person name="Guigo R."/>
            <person name="Hoegger P.J."/>
            <person name="Hooker J.B."/>
            <person name="Huggins A."/>
            <person name="James T.Y."/>
            <person name="Kamada T."/>
            <person name="Kilaru S."/>
            <person name="Kodira C."/>
            <person name="Kues U."/>
            <person name="Kupfer D."/>
            <person name="Kwan H.S."/>
            <person name="Lomsadze A."/>
            <person name="Li W."/>
            <person name="Lilly W.W."/>
            <person name="Ma L.J."/>
            <person name="Mackey A.J."/>
            <person name="Manning G."/>
            <person name="Martin F."/>
            <person name="Muraguchi H."/>
            <person name="Natvig D.O."/>
            <person name="Palmerini H."/>
            <person name="Ramesh M.A."/>
            <person name="Rehmeyer C.J."/>
            <person name="Roe B.A."/>
            <person name="Shenoy N."/>
            <person name="Stanke M."/>
            <person name="Ter-Hovhannisyan V."/>
            <person name="Tunlid A."/>
            <person name="Velagapudi R."/>
            <person name="Vision T.J."/>
            <person name="Zeng Q."/>
            <person name="Zolan M.E."/>
            <person name="Pukkila P.J."/>
        </authorList>
    </citation>
    <scope>NUCLEOTIDE SEQUENCE [LARGE SCALE GENOMIC DNA]</scope>
    <source>
        <strain evidence="3">Okayama-7 / 130 / ATCC MYA-4618 / FGSC 9003</strain>
    </source>
</reference>
<dbReference type="RefSeq" id="XP_001830072.2">
    <property type="nucleotide sequence ID" value="XM_001830020.2"/>
</dbReference>
<keyword evidence="3" id="KW-1185">Reference proteome</keyword>
<dbReference type="OrthoDB" id="2920685at2759"/>
<name>A8N5C7_COPC7</name>
<dbReference type="EMBL" id="AACS02000003">
    <property type="protein sequence ID" value="EAU91737.2"/>
    <property type="molecule type" value="Genomic_DNA"/>
</dbReference>